<reference evidence="2 3" key="1">
    <citation type="submission" date="2024-03" db="EMBL/GenBank/DDBJ databases">
        <title>A high-quality draft genome sequence of Diaporthe vaccinii, a causative agent of upright dieback and viscid rot disease in cranberry plants.</title>
        <authorList>
            <person name="Sarrasin M."/>
            <person name="Lang B.F."/>
            <person name="Burger G."/>
        </authorList>
    </citation>
    <scope>NUCLEOTIDE SEQUENCE [LARGE SCALE GENOMIC DNA]</scope>
    <source>
        <strain evidence="2 3">IS7</strain>
    </source>
</reference>
<name>A0ABR4DVQ9_9PEZI</name>
<dbReference type="Proteomes" id="UP001600888">
    <property type="component" value="Unassembled WGS sequence"/>
</dbReference>
<feature type="compositionally biased region" description="Low complexity" evidence="1">
    <location>
        <begin position="143"/>
        <end position="165"/>
    </location>
</feature>
<keyword evidence="3" id="KW-1185">Reference proteome</keyword>
<feature type="compositionally biased region" description="Low complexity" evidence="1">
    <location>
        <begin position="175"/>
        <end position="186"/>
    </location>
</feature>
<feature type="compositionally biased region" description="Basic and acidic residues" evidence="1">
    <location>
        <begin position="21"/>
        <end position="40"/>
    </location>
</feature>
<protein>
    <submittedName>
        <fullName evidence="2">Uncharacterized protein</fullName>
    </submittedName>
</protein>
<gene>
    <name evidence="2" type="ORF">FJTKL_03205</name>
</gene>
<feature type="compositionally biased region" description="Basic and acidic residues" evidence="1">
    <location>
        <begin position="48"/>
        <end position="60"/>
    </location>
</feature>
<evidence type="ECO:0000313" key="2">
    <source>
        <dbReference type="EMBL" id="KAL2274447.1"/>
    </source>
</evidence>
<proteinExistence type="predicted"/>
<feature type="region of interest" description="Disordered" evidence="1">
    <location>
        <begin position="1"/>
        <end position="112"/>
    </location>
</feature>
<evidence type="ECO:0000313" key="3">
    <source>
        <dbReference type="Proteomes" id="UP001600888"/>
    </source>
</evidence>
<evidence type="ECO:0000256" key="1">
    <source>
        <dbReference type="SAM" id="MobiDB-lite"/>
    </source>
</evidence>
<accession>A0ABR4DVQ9</accession>
<sequence length="210" mass="22213">MQLDGAAPADTEAEPAGQVPERARTLKCDTTRESGEEAVRKGTGLVRNESDAPAERRGDIDGAGTAQTRGETTEHRRRKTKPAPLNLISFLPRITAPGDEGKAFGEDSVDDSTWPTFVVFTPTALSAAADAPAQNVSADQEVDSSTSPTTPDESSESESSVTSPTLWDGDAAEYSSVRRSPPSASANLRDEISGEEHDEEPVNESPQATD</sequence>
<feature type="region of interest" description="Disordered" evidence="1">
    <location>
        <begin position="129"/>
        <end position="210"/>
    </location>
</feature>
<organism evidence="2 3">
    <name type="scientific">Diaporthe vaccinii</name>
    <dbReference type="NCBI Taxonomy" id="105482"/>
    <lineage>
        <taxon>Eukaryota</taxon>
        <taxon>Fungi</taxon>
        <taxon>Dikarya</taxon>
        <taxon>Ascomycota</taxon>
        <taxon>Pezizomycotina</taxon>
        <taxon>Sordariomycetes</taxon>
        <taxon>Sordariomycetidae</taxon>
        <taxon>Diaporthales</taxon>
        <taxon>Diaporthaceae</taxon>
        <taxon>Diaporthe</taxon>
        <taxon>Diaporthe eres species complex</taxon>
    </lineage>
</organism>
<comment type="caution">
    <text evidence="2">The sequence shown here is derived from an EMBL/GenBank/DDBJ whole genome shotgun (WGS) entry which is preliminary data.</text>
</comment>
<dbReference type="EMBL" id="JBAWTH010000156">
    <property type="protein sequence ID" value="KAL2274447.1"/>
    <property type="molecule type" value="Genomic_DNA"/>
</dbReference>